<dbReference type="STRING" id="379532.ENSPCOP00000004083"/>
<dbReference type="GeneTree" id="ENSGT01090000261821"/>
<sequence>MLKNNVKDHKLNVEAIIKNIHTISLELKKMKVN</sequence>
<keyword evidence="2" id="KW-1185">Reference proteome</keyword>
<accession>A0A2K6EQS5</accession>
<evidence type="ECO:0000313" key="1">
    <source>
        <dbReference type="Ensembl" id="ENSPCOP00000004083.1"/>
    </source>
</evidence>
<reference evidence="1" key="1">
    <citation type="submission" date="2025-08" db="UniProtKB">
        <authorList>
            <consortium name="Ensembl"/>
        </authorList>
    </citation>
    <scope>IDENTIFICATION</scope>
</reference>
<protein>
    <submittedName>
        <fullName evidence="1">Uncharacterized protein</fullName>
    </submittedName>
</protein>
<dbReference type="AlphaFoldDB" id="A0A2K6EQS5"/>
<dbReference type="Proteomes" id="UP000233160">
    <property type="component" value="Unassembled WGS sequence"/>
</dbReference>
<proteinExistence type="predicted"/>
<name>A0A2K6EQS5_PROCO</name>
<reference evidence="1" key="2">
    <citation type="submission" date="2025-09" db="UniProtKB">
        <authorList>
            <consortium name="Ensembl"/>
        </authorList>
    </citation>
    <scope>IDENTIFICATION</scope>
</reference>
<evidence type="ECO:0000313" key="2">
    <source>
        <dbReference type="Proteomes" id="UP000233160"/>
    </source>
</evidence>
<dbReference type="Ensembl" id="ENSPCOT00000013786.1">
    <property type="protein sequence ID" value="ENSPCOP00000004083.1"/>
    <property type="gene ID" value="ENSPCOG00000012130.1"/>
</dbReference>
<organism evidence="1 2">
    <name type="scientific">Propithecus coquereli</name>
    <name type="common">Coquerel's sifaka</name>
    <name type="synonym">Propithecus verreauxi coquereli</name>
    <dbReference type="NCBI Taxonomy" id="379532"/>
    <lineage>
        <taxon>Eukaryota</taxon>
        <taxon>Metazoa</taxon>
        <taxon>Chordata</taxon>
        <taxon>Craniata</taxon>
        <taxon>Vertebrata</taxon>
        <taxon>Euteleostomi</taxon>
        <taxon>Mammalia</taxon>
        <taxon>Eutheria</taxon>
        <taxon>Euarchontoglires</taxon>
        <taxon>Primates</taxon>
        <taxon>Strepsirrhini</taxon>
        <taxon>Lemuriformes</taxon>
        <taxon>Indriidae</taxon>
        <taxon>Propithecus</taxon>
    </lineage>
</organism>